<protein>
    <recommendedName>
        <fullName evidence="1">diguanylate cyclase</fullName>
        <ecNumber evidence="1">2.7.7.65</ecNumber>
    </recommendedName>
</protein>
<feature type="transmembrane region" description="Helical" evidence="3">
    <location>
        <begin position="60"/>
        <end position="79"/>
    </location>
</feature>
<evidence type="ECO:0000313" key="6">
    <source>
        <dbReference type="Proteomes" id="UP000077037"/>
    </source>
</evidence>
<dbReference type="EC" id="2.7.7.65" evidence="1"/>
<dbReference type="EMBL" id="FKBS01000008">
    <property type="protein sequence ID" value="SAI02089.1"/>
    <property type="molecule type" value="Genomic_DNA"/>
</dbReference>
<feature type="transmembrane region" description="Helical" evidence="3">
    <location>
        <begin position="150"/>
        <end position="173"/>
    </location>
</feature>
<feature type="transmembrane region" description="Helical" evidence="3">
    <location>
        <begin position="117"/>
        <end position="138"/>
    </location>
</feature>
<dbReference type="PROSITE" id="PS50887">
    <property type="entry name" value="GGDEF"/>
    <property type="match status" value="1"/>
</dbReference>
<keyword evidence="3" id="KW-0472">Membrane</keyword>
<name>A0A157M0G4_9BORD</name>
<dbReference type="InterPro" id="IPR043128">
    <property type="entry name" value="Rev_trsase/Diguanyl_cyclase"/>
</dbReference>
<dbReference type="GO" id="GO:0052621">
    <property type="term" value="F:diguanylate cyclase activity"/>
    <property type="evidence" value="ECO:0007669"/>
    <property type="project" value="UniProtKB-EC"/>
</dbReference>
<dbReference type="FunFam" id="3.30.70.270:FF:000001">
    <property type="entry name" value="Diguanylate cyclase domain protein"/>
    <property type="match status" value="1"/>
</dbReference>
<feature type="domain" description="GGDEF" evidence="4">
    <location>
        <begin position="252"/>
        <end position="384"/>
    </location>
</feature>
<dbReference type="PANTHER" id="PTHR45138:SF9">
    <property type="entry name" value="DIGUANYLATE CYCLASE DGCM-RELATED"/>
    <property type="match status" value="1"/>
</dbReference>
<accession>A0A157M0G4</accession>
<evidence type="ECO:0000259" key="4">
    <source>
        <dbReference type="PROSITE" id="PS50887"/>
    </source>
</evidence>
<evidence type="ECO:0000256" key="2">
    <source>
        <dbReference type="ARBA" id="ARBA00034247"/>
    </source>
</evidence>
<dbReference type="NCBIfam" id="TIGR00254">
    <property type="entry name" value="GGDEF"/>
    <property type="match status" value="1"/>
</dbReference>
<evidence type="ECO:0000256" key="3">
    <source>
        <dbReference type="SAM" id="Phobius"/>
    </source>
</evidence>
<dbReference type="PANTHER" id="PTHR45138">
    <property type="entry name" value="REGULATORY COMPONENTS OF SENSORY TRANSDUCTION SYSTEM"/>
    <property type="match status" value="1"/>
</dbReference>
<dbReference type="AlphaFoldDB" id="A0A157M0G4"/>
<evidence type="ECO:0000313" key="5">
    <source>
        <dbReference type="EMBL" id="SAI02089.1"/>
    </source>
</evidence>
<feature type="transmembrane region" description="Helical" evidence="3">
    <location>
        <begin position="91"/>
        <end position="111"/>
    </location>
</feature>
<dbReference type="RefSeq" id="WP_066409212.1">
    <property type="nucleotide sequence ID" value="NZ_FKBS01000008.1"/>
</dbReference>
<keyword evidence="3" id="KW-1133">Transmembrane helix</keyword>
<dbReference type="Gene3D" id="3.30.70.270">
    <property type="match status" value="1"/>
</dbReference>
<gene>
    <name evidence="5" type="primary">pleD</name>
    <name evidence="5" type="ORF">SAMEA1982600_00972</name>
</gene>
<feature type="transmembrane region" description="Helical" evidence="3">
    <location>
        <begin position="37"/>
        <end position="54"/>
    </location>
</feature>
<dbReference type="CDD" id="cd01949">
    <property type="entry name" value="GGDEF"/>
    <property type="match status" value="1"/>
</dbReference>
<feature type="transmembrane region" description="Helical" evidence="3">
    <location>
        <begin position="185"/>
        <end position="210"/>
    </location>
</feature>
<dbReference type="SUPFAM" id="SSF55073">
    <property type="entry name" value="Nucleotide cyclase"/>
    <property type="match status" value="1"/>
</dbReference>
<dbReference type="InterPro" id="IPR050469">
    <property type="entry name" value="Diguanylate_Cyclase"/>
</dbReference>
<dbReference type="Proteomes" id="UP000077037">
    <property type="component" value="Unassembled WGS sequence"/>
</dbReference>
<evidence type="ECO:0000256" key="1">
    <source>
        <dbReference type="ARBA" id="ARBA00012528"/>
    </source>
</evidence>
<dbReference type="SMART" id="SM00267">
    <property type="entry name" value="GGDEF"/>
    <property type="match status" value="1"/>
</dbReference>
<reference evidence="5 6" key="1">
    <citation type="submission" date="2016-03" db="EMBL/GenBank/DDBJ databases">
        <authorList>
            <consortium name="Pathogen Informatics"/>
        </authorList>
    </citation>
    <scope>NUCLEOTIDE SEQUENCE [LARGE SCALE GENOMIC DNA]</scope>
    <source>
        <strain evidence="5 6">NCTC13364</strain>
    </source>
</reference>
<dbReference type="InterPro" id="IPR029787">
    <property type="entry name" value="Nucleotide_cyclase"/>
</dbReference>
<sequence>MLAPVNLLVLTALSSLICLAVLGSLARSGMPGIREAVWANVLTICSLVIFAQQAPGSIRWLTILLPNLLISAGYSIYYYGICRFLGQRAPVRLLATGVAALMGVLWLYLYVWPSTDVRIVAASLLHGFISGGIALALWRALPAVRSRYSYLFTLAITLIAAVGYLVRAAVYVLGMESVDTLMSPAFWNVAFLTLGVLLSPSVTLGVIMMIHDRMLGEREREANTDFLTGLLTRKAWWRETGRLHAQAGRGERTLTVLTLDIDYFKQINDQHGHAAGDAVLQHFARVVGEVMRAGDVVGRLGGEEFSVALPDTPLWQAQHVAQRLMQAIRDTPCFYDGRTLRCTVSGGLAQCEPGEPLESASLRADQALYAAKAAGRNCLVMAPPEGYKT</sequence>
<dbReference type="OrthoDB" id="9813903at2"/>
<feature type="transmembrane region" description="Helical" evidence="3">
    <location>
        <begin position="6"/>
        <end position="25"/>
    </location>
</feature>
<keyword evidence="3" id="KW-0812">Transmembrane</keyword>
<dbReference type="InterPro" id="IPR000160">
    <property type="entry name" value="GGDEF_dom"/>
</dbReference>
<organism evidence="5 6">
    <name type="scientific">Bordetella ansorpii</name>
    <dbReference type="NCBI Taxonomy" id="288768"/>
    <lineage>
        <taxon>Bacteria</taxon>
        <taxon>Pseudomonadati</taxon>
        <taxon>Pseudomonadota</taxon>
        <taxon>Betaproteobacteria</taxon>
        <taxon>Burkholderiales</taxon>
        <taxon>Alcaligenaceae</taxon>
        <taxon>Bordetella</taxon>
    </lineage>
</organism>
<comment type="catalytic activity">
    <reaction evidence="2">
        <text>2 GTP = 3',3'-c-di-GMP + 2 diphosphate</text>
        <dbReference type="Rhea" id="RHEA:24898"/>
        <dbReference type="ChEBI" id="CHEBI:33019"/>
        <dbReference type="ChEBI" id="CHEBI:37565"/>
        <dbReference type="ChEBI" id="CHEBI:58805"/>
        <dbReference type="EC" id="2.7.7.65"/>
    </reaction>
</comment>
<proteinExistence type="predicted"/>
<dbReference type="Pfam" id="PF00990">
    <property type="entry name" value="GGDEF"/>
    <property type="match status" value="1"/>
</dbReference>